<keyword evidence="8 9" id="KW-0560">Oxidoreductase</keyword>
<dbReference type="RefSeq" id="WP_185658838.1">
    <property type="nucleotide sequence ID" value="NZ_CAWPOO010000005.1"/>
</dbReference>
<gene>
    <name evidence="9 10" type="primary">mqo</name>
    <name evidence="10" type="ORF">H5P27_02720</name>
</gene>
<dbReference type="HAMAP" id="MF_00212">
    <property type="entry name" value="MQO"/>
    <property type="match status" value="1"/>
</dbReference>
<organism evidence="10 11">
    <name type="scientific">Pelagicoccus albus</name>
    <dbReference type="NCBI Taxonomy" id="415222"/>
    <lineage>
        <taxon>Bacteria</taxon>
        <taxon>Pseudomonadati</taxon>
        <taxon>Verrucomicrobiota</taxon>
        <taxon>Opitutia</taxon>
        <taxon>Puniceicoccales</taxon>
        <taxon>Pelagicoccaceae</taxon>
        <taxon>Pelagicoccus</taxon>
    </lineage>
</organism>
<dbReference type="Gene3D" id="3.30.9.10">
    <property type="entry name" value="D-Amino Acid Oxidase, subunit A, domain 2"/>
    <property type="match status" value="1"/>
</dbReference>
<comment type="pathway">
    <text evidence="3 9">Carbohydrate metabolism; tricarboxylic acid cycle; oxaloacetate from (S)-malate (quinone route): step 1/1.</text>
</comment>
<evidence type="ECO:0000256" key="8">
    <source>
        <dbReference type="ARBA" id="ARBA00023002"/>
    </source>
</evidence>
<name>A0A7X1B5J4_9BACT</name>
<comment type="cofactor">
    <cofactor evidence="2 9">
        <name>FAD</name>
        <dbReference type="ChEBI" id="CHEBI:57692"/>
    </cofactor>
</comment>
<dbReference type="NCBIfam" id="TIGR01320">
    <property type="entry name" value="mal_quin_oxido"/>
    <property type="match status" value="1"/>
</dbReference>
<dbReference type="GO" id="GO:0006099">
    <property type="term" value="P:tricarboxylic acid cycle"/>
    <property type="evidence" value="ECO:0007669"/>
    <property type="project" value="UniProtKB-UniRule"/>
</dbReference>
<dbReference type="NCBIfam" id="NF003603">
    <property type="entry name" value="PRK05257.1-1"/>
    <property type="match status" value="1"/>
</dbReference>
<dbReference type="EMBL" id="JACHVC010000005">
    <property type="protein sequence ID" value="MBC2604948.1"/>
    <property type="molecule type" value="Genomic_DNA"/>
</dbReference>
<dbReference type="NCBIfam" id="NF003606">
    <property type="entry name" value="PRK05257.2-1"/>
    <property type="match status" value="1"/>
</dbReference>
<evidence type="ECO:0000256" key="1">
    <source>
        <dbReference type="ARBA" id="ARBA00001139"/>
    </source>
</evidence>
<evidence type="ECO:0000313" key="11">
    <source>
        <dbReference type="Proteomes" id="UP000526501"/>
    </source>
</evidence>
<keyword evidence="6 9" id="KW-0285">Flavoprotein</keyword>
<dbReference type="Pfam" id="PF06039">
    <property type="entry name" value="Mqo"/>
    <property type="match status" value="1"/>
</dbReference>
<dbReference type="EC" id="1.1.5.4" evidence="9"/>
<dbReference type="InterPro" id="IPR036188">
    <property type="entry name" value="FAD/NAD-bd_sf"/>
</dbReference>
<evidence type="ECO:0000256" key="2">
    <source>
        <dbReference type="ARBA" id="ARBA00001974"/>
    </source>
</evidence>
<protein>
    <recommendedName>
        <fullName evidence="9">Probable malate:quinone oxidoreductase</fullName>
        <ecNumber evidence="9">1.1.5.4</ecNumber>
    </recommendedName>
    <alternativeName>
        <fullName evidence="9">MQO</fullName>
    </alternativeName>
    <alternativeName>
        <fullName evidence="9">Malate dehydrogenase [quinone]</fullName>
    </alternativeName>
</protein>
<keyword evidence="7 9" id="KW-0274">FAD</keyword>
<comment type="similarity">
    <text evidence="4 9">Belongs to the MQO family.</text>
</comment>
<proteinExistence type="inferred from homology"/>
<dbReference type="SUPFAM" id="SSF51905">
    <property type="entry name" value="FAD/NAD(P)-binding domain"/>
    <property type="match status" value="1"/>
</dbReference>
<dbReference type="GO" id="GO:0008924">
    <property type="term" value="F:L-malate dehydrogenase (quinone) activity"/>
    <property type="evidence" value="ECO:0007669"/>
    <property type="project" value="UniProtKB-UniRule"/>
</dbReference>
<keyword evidence="5 9" id="KW-0816">Tricarboxylic acid cycle</keyword>
<evidence type="ECO:0000256" key="9">
    <source>
        <dbReference type="HAMAP-Rule" id="MF_00212"/>
    </source>
</evidence>
<dbReference type="PANTHER" id="PTHR43104:SF2">
    <property type="entry name" value="L-2-HYDROXYGLUTARATE DEHYDROGENASE, MITOCHONDRIAL"/>
    <property type="match status" value="1"/>
</dbReference>
<dbReference type="NCBIfam" id="NF003613">
    <property type="entry name" value="PRK05257.3-4"/>
    <property type="match status" value="1"/>
</dbReference>
<dbReference type="Gene3D" id="3.50.50.60">
    <property type="entry name" value="FAD/NAD(P)-binding domain"/>
    <property type="match status" value="1"/>
</dbReference>
<evidence type="ECO:0000256" key="6">
    <source>
        <dbReference type="ARBA" id="ARBA00022630"/>
    </source>
</evidence>
<keyword evidence="11" id="KW-1185">Reference proteome</keyword>
<accession>A0A7X1B5J4</accession>
<evidence type="ECO:0000256" key="5">
    <source>
        <dbReference type="ARBA" id="ARBA00022532"/>
    </source>
</evidence>
<reference evidence="10 11" key="1">
    <citation type="submission" date="2020-07" db="EMBL/GenBank/DDBJ databases">
        <authorList>
            <person name="Feng X."/>
        </authorList>
    </citation>
    <scope>NUCLEOTIDE SEQUENCE [LARGE SCALE GENOMIC DNA]</scope>
    <source>
        <strain evidence="10 11">JCM23202</strain>
    </source>
</reference>
<dbReference type="Proteomes" id="UP000526501">
    <property type="component" value="Unassembled WGS sequence"/>
</dbReference>
<dbReference type="NCBIfam" id="NF003605">
    <property type="entry name" value="PRK05257.1-4"/>
    <property type="match status" value="1"/>
</dbReference>
<dbReference type="InterPro" id="IPR006231">
    <property type="entry name" value="MQO"/>
</dbReference>
<evidence type="ECO:0000256" key="7">
    <source>
        <dbReference type="ARBA" id="ARBA00022827"/>
    </source>
</evidence>
<evidence type="ECO:0000256" key="4">
    <source>
        <dbReference type="ARBA" id="ARBA00006389"/>
    </source>
</evidence>
<evidence type="ECO:0000256" key="3">
    <source>
        <dbReference type="ARBA" id="ARBA00005012"/>
    </source>
</evidence>
<dbReference type="AlphaFoldDB" id="A0A7X1B5J4"/>
<dbReference type="PANTHER" id="PTHR43104">
    <property type="entry name" value="L-2-HYDROXYGLUTARATE DEHYDROGENASE, MITOCHONDRIAL"/>
    <property type="match status" value="1"/>
</dbReference>
<comment type="catalytic activity">
    <reaction evidence="1 9">
        <text>(S)-malate + a quinone = a quinol + oxaloacetate</text>
        <dbReference type="Rhea" id="RHEA:46012"/>
        <dbReference type="ChEBI" id="CHEBI:15589"/>
        <dbReference type="ChEBI" id="CHEBI:16452"/>
        <dbReference type="ChEBI" id="CHEBI:24646"/>
        <dbReference type="ChEBI" id="CHEBI:132124"/>
        <dbReference type="EC" id="1.1.5.4"/>
    </reaction>
</comment>
<dbReference type="NCBIfam" id="NF003611">
    <property type="entry name" value="PRK05257.3-2"/>
    <property type="match status" value="1"/>
</dbReference>
<comment type="caution">
    <text evidence="10">The sequence shown here is derived from an EMBL/GenBank/DDBJ whole genome shotgun (WGS) entry which is preliminary data.</text>
</comment>
<sequence length="513" mass="55884">MKQRTVRPSTGPILENPDVVLIGGGIMSATLGIMLKKLNPSLTLQIVESLPRVALESSHAWNNAGTGHAALCELNYTPQKEDGSVDVSKAIKINEQFENSKHFWAHLVESGVIADPSVFIKRVPHMSFVRGREDRDYLKKRFDALSGVHLFEEMVFSDDPQVVEDWAPLLGQGRDENEVIAATRVESGTDINFGALTQQLIDYLISLDGVELAMQAKVTNITQLADGSWKLKVDSEEEGKRKLTAKFAFIGAGGGSLHLLQKSGIPEGKGFGGFPVSGQFLVCTNHDVIDQHAAKVYGKAAVGAPPMSVPHLDTRVIDGKKALLFGPYAGFSPKFLKEGSNLDLIKSVKLDNILPLLAVGRDNMDLTQYLINEVRKSHSDRVEGLREFFPDAKEEDWMLVTAGQRVQIIKKNEDSTGKLEFGTEVVSSKDGTIAALLGASPGASTSVSIIVEVLEKCFPEEMATDEWKTRLSAMLPAHGKKLFTDETLYSVLRTKSDRLLGIADQSKAVSASA</sequence>
<dbReference type="GO" id="GO:0047545">
    <property type="term" value="F:(S)-2-hydroxyglutarate dehydrogenase activity"/>
    <property type="evidence" value="ECO:0007669"/>
    <property type="project" value="TreeGrafter"/>
</dbReference>
<dbReference type="NCBIfam" id="NF009875">
    <property type="entry name" value="PRK13339.1"/>
    <property type="match status" value="1"/>
</dbReference>
<dbReference type="UniPathway" id="UPA00223">
    <property type="reaction ID" value="UER01008"/>
</dbReference>
<evidence type="ECO:0000313" key="10">
    <source>
        <dbReference type="EMBL" id="MBC2604948.1"/>
    </source>
</evidence>